<dbReference type="SMART" id="SM00824">
    <property type="entry name" value="PKS_TE"/>
    <property type="match status" value="1"/>
</dbReference>
<evidence type="ECO:0000256" key="1">
    <source>
        <dbReference type="ARBA" id="ARBA00007169"/>
    </source>
</evidence>
<accession>A0A9W6UIH9</accession>
<dbReference type="PANTHER" id="PTHR11487:SF0">
    <property type="entry name" value="S-ACYL FATTY ACID SYNTHASE THIOESTERASE, MEDIUM CHAIN"/>
    <property type="match status" value="1"/>
</dbReference>
<feature type="domain" description="Thioesterase TesA-like" evidence="3">
    <location>
        <begin position="28"/>
        <end position="233"/>
    </location>
</feature>
<evidence type="ECO:0000313" key="4">
    <source>
        <dbReference type="EMBL" id="GLU47719.1"/>
    </source>
</evidence>
<comment type="similarity">
    <text evidence="1">Belongs to the thioesterase family.</text>
</comment>
<dbReference type="Proteomes" id="UP001165092">
    <property type="component" value="Unassembled WGS sequence"/>
</dbReference>
<dbReference type="GO" id="GO:0016787">
    <property type="term" value="F:hydrolase activity"/>
    <property type="evidence" value="ECO:0007669"/>
    <property type="project" value="UniProtKB-KW"/>
</dbReference>
<gene>
    <name evidence="4" type="ORF">Nans01_20700</name>
</gene>
<dbReference type="PANTHER" id="PTHR11487">
    <property type="entry name" value="THIOESTERASE"/>
    <property type="match status" value="1"/>
</dbReference>
<proteinExistence type="inferred from homology"/>
<reference evidence="4" key="1">
    <citation type="submission" date="2023-02" db="EMBL/GenBank/DDBJ databases">
        <title>Nocardiopsis ansamitocini NBRC 112285.</title>
        <authorList>
            <person name="Ichikawa N."/>
            <person name="Sato H."/>
            <person name="Tonouchi N."/>
        </authorList>
    </citation>
    <scope>NUCLEOTIDE SEQUENCE</scope>
    <source>
        <strain evidence="4">NBRC 112285</strain>
    </source>
</reference>
<sequence length="243" mass="26417">MPQAYTMSTQPGLYRFTGAPAGANANLVCFCHAGGAPNTYQSWAAPLAGRFQVWAARLNPRDFAELGSTGWDRYAELQAQALLAVDGPITLYGHSMGSIAAYETARALRRLGRDIDRLVVSGRNAPDAEHDHDFPDDPIAMVRAVHDRYGGIPEQLFDEPELMKLFGTAMVADFQTIRAYTHVPGTPLAVPLTVVAGESDPAVTEEGLQAWSAHTNAEFRLERVQGGHFLTDIERPALLALLD</sequence>
<evidence type="ECO:0000256" key="2">
    <source>
        <dbReference type="ARBA" id="ARBA00022801"/>
    </source>
</evidence>
<dbReference type="InterPro" id="IPR020802">
    <property type="entry name" value="TesA-like"/>
</dbReference>
<dbReference type="GO" id="GO:0008610">
    <property type="term" value="P:lipid biosynthetic process"/>
    <property type="evidence" value="ECO:0007669"/>
    <property type="project" value="TreeGrafter"/>
</dbReference>
<evidence type="ECO:0000313" key="5">
    <source>
        <dbReference type="Proteomes" id="UP001165092"/>
    </source>
</evidence>
<dbReference type="AlphaFoldDB" id="A0A9W6UIH9"/>
<name>A0A9W6UIH9_9ACTN</name>
<dbReference type="InterPro" id="IPR012223">
    <property type="entry name" value="TEII"/>
</dbReference>
<keyword evidence="2" id="KW-0378">Hydrolase</keyword>
<comment type="caution">
    <text evidence="4">The sequence shown here is derived from an EMBL/GenBank/DDBJ whole genome shotgun (WGS) entry which is preliminary data.</text>
</comment>
<keyword evidence="5" id="KW-1185">Reference proteome</keyword>
<organism evidence="4 5">
    <name type="scientific">Nocardiopsis ansamitocini</name>
    <dbReference type="NCBI Taxonomy" id="1670832"/>
    <lineage>
        <taxon>Bacteria</taxon>
        <taxon>Bacillati</taxon>
        <taxon>Actinomycetota</taxon>
        <taxon>Actinomycetes</taxon>
        <taxon>Streptosporangiales</taxon>
        <taxon>Nocardiopsidaceae</taxon>
        <taxon>Nocardiopsis</taxon>
    </lineage>
</organism>
<dbReference type="InterPro" id="IPR029058">
    <property type="entry name" value="AB_hydrolase_fold"/>
</dbReference>
<dbReference type="SUPFAM" id="SSF53474">
    <property type="entry name" value="alpha/beta-Hydrolases"/>
    <property type="match status" value="1"/>
</dbReference>
<dbReference type="Pfam" id="PF00975">
    <property type="entry name" value="Thioesterase"/>
    <property type="match status" value="1"/>
</dbReference>
<dbReference type="RefSeq" id="WP_285758944.1">
    <property type="nucleotide sequence ID" value="NZ_BSQG01000003.1"/>
</dbReference>
<dbReference type="InterPro" id="IPR001031">
    <property type="entry name" value="Thioesterase"/>
</dbReference>
<dbReference type="EMBL" id="BSQG01000003">
    <property type="protein sequence ID" value="GLU47719.1"/>
    <property type="molecule type" value="Genomic_DNA"/>
</dbReference>
<evidence type="ECO:0000259" key="3">
    <source>
        <dbReference type="SMART" id="SM00824"/>
    </source>
</evidence>
<dbReference type="Gene3D" id="3.40.50.1820">
    <property type="entry name" value="alpha/beta hydrolase"/>
    <property type="match status" value="1"/>
</dbReference>
<protein>
    <submittedName>
        <fullName evidence="4">Thioesterase</fullName>
    </submittedName>
</protein>